<evidence type="ECO:0000313" key="1">
    <source>
        <dbReference type="EMBL" id="MCQ4771878.1"/>
    </source>
</evidence>
<dbReference type="PANTHER" id="PTHR37954">
    <property type="entry name" value="BLL4979 PROTEIN"/>
    <property type="match status" value="1"/>
</dbReference>
<dbReference type="Proteomes" id="UP001204562">
    <property type="component" value="Unassembled WGS sequence"/>
</dbReference>
<dbReference type="PANTHER" id="PTHR37954:SF3">
    <property type="entry name" value="DUF169 DOMAIN-CONTAINING PROTEIN"/>
    <property type="match status" value="1"/>
</dbReference>
<accession>A0AAW5JR51</accession>
<dbReference type="InterPro" id="IPR003748">
    <property type="entry name" value="DUF169"/>
</dbReference>
<organism evidence="1 2">
    <name type="scientific">Intestinimonas massiliensis</name>
    <name type="common">ex Afouda et al. 2020</name>
    <dbReference type="NCBI Taxonomy" id="1673721"/>
    <lineage>
        <taxon>Bacteria</taxon>
        <taxon>Bacillati</taxon>
        <taxon>Bacillota</taxon>
        <taxon>Clostridia</taxon>
        <taxon>Eubacteriales</taxon>
        <taxon>Intestinimonas</taxon>
    </lineage>
</organism>
<proteinExistence type="predicted"/>
<dbReference type="AlphaFoldDB" id="A0AAW5JR51"/>
<gene>
    <name evidence="1" type="ORF">NE579_15710</name>
</gene>
<reference evidence="1" key="1">
    <citation type="submission" date="2022-06" db="EMBL/GenBank/DDBJ databases">
        <title>Isolation of gut microbiota from human fecal samples.</title>
        <authorList>
            <person name="Pamer E.G."/>
            <person name="Barat B."/>
            <person name="Waligurski E."/>
            <person name="Medina S."/>
            <person name="Paddock L."/>
            <person name="Mostad J."/>
        </authorList>
    </citation>
    <scope>NUCLEOTIDE SEQUENCE</scope>
    <source>
        <strain evidence="1">DFI.9.91</strain>
    </source>
</reference>
<sequence length="264" mass="28638">MSEICKKLDASISKYIRPLSFPVAVKFVKEGEAIPEKAKVPTKALGYPIAICQAMTIARKYGWTLAMYKEDQACPLSHVILGYAEEPDFIKGGSVIKPLYVDNDEAAVKTQASTPKMPTADTHCIVLAPLHLATFDPDVVVCYGNSAQITRFVQGALYKVGGYIESRFAGRGACGGEITVPYSQDKCNVIVPGGGERVFALTGDDELAFAMPASWIDRVMEGLEATHKGGVARIPTPAAGVMMKPAFPKYYWELETYCGLREKG</sequence>
<protein>
    <submittedName>
        <fullName evidence="1">DUF169 domain-containing protein</fullName>
    </submittedName>
</protein>
<dbReference type="EMBL" id="JANFYS010000077">
    <property type="protein sequence ID" value="MCQ4771878.1"/>
    <property type="molecule type" value="Genomic_DNA"/>
</dbReference>
<name>A0AAW5JR51_9FIRM</name>
<dbReference type="Pfam" id="PF02596">
    <property type="entry name" value="DUF169"/>
    <property type="match status" value="1"/>
</dbReference>
<dbReference type="RefSeq" id="WP_256304917.1">
    <property type="nucleotide sequence ID" value="NZ_JANFYS010000077.1"/>
</dbReference>
<comment type="caution">
    <text evidence="1">The sequence shown here is derived from an EMBL/GenBank/DDBJ whole genome shotgun (WGS) entry which is preliminary data.</text>
</comment>
<evidence type="ECO:0000313" key="2">
    <source>
        <dbReference type="Proteomes" id="UP001204562"/>
    </source>
</evidence>